<sequence>MGRKRPLDKTPSGPGRKHKKQEDPGAAPEQKKRKRLKVKAGAVLEKKKSKKPLPVEEPDSDSSEELADEFPEEGVAAVSAGSDDSDQDILLPIEKKAKKQKKQQDEDDRLAEEELQTNLAATETIVLPSGQELAPDLTIIRQRIRDVQFVLADFKARRQEGKSRSDYLNQLRQDLCTYYSYNEFLMGKLMDLFPTELETFLNANEEPRPMTIRTNSLKTRRRDLAQALINRGVNLDPIKWSKVGLVIYSTEVPPGATPEYLAGHYMLQGASSFLPVMALAPQENERILDMCSAPGGKTTYIAALMKNTGCLFANDANPDRAKAIVSNVHRMGVHNTVICSYDGRVFPKIMHGFDRVLLDAPCSGTGVISKDPEVKMSKDEKDIQRCAHLQKELIAAAIDCCDAKSKTGGYIVYSTCSIMVEENEGVIDYALRTRNVRLVPTGLDFGQSGFVNFQQQRYHPSMKLTKRFYPHQHNLDGFFVAKLQKLPGEKHAPPKEKTQTPENGKPASAKSSAAKGKGKTNSQPGGGKTNSKPGSGKTKSKPGSGKTTPAGQTQAKSPKAKATPKGILKKKK</sequence>
<keyword evidence="14" id="KW-1185">Reference proteome</keyword>
<evidence type="ECO:0000256" key="6">
    <source>
        <dbReference type="ARBA" id="ARBA00022679"/>
    </source>
</evidence>
<dbReference type="SUPFAM" id="SSF53335">
    <property type="entry name" value="S-adenosyl-L-methionine-dependent methyltransferases"/>
    <property type="match status" value="1"/>
</dbReference>
<dbReference type="CDD" id="cd02440">
    <property type="entry name" value="AdoMet_MTases"/>
    <property type="match status" value="1"/>
</dbReference>
<dbReference type="InterPro" id="IPR001678">
    <property type="entry name" value="MeTrfase_RsmB-F_NOP2_dom"/>
</dbReference>
<comment type="subcellular location">
    <subcellularLocation>
        <location evidence="1">Nucleus</location>
        <location evidence="1">Nucleolus</location>
    </subcellularLocation>
</comment>
<comment type="caution">
    <text evidence="13">The sequence shown here is derived from an EMBL/GenBank/DDBJ whole genome shotgun (WGS) entry which is preliminary data.</text>
</comment>
<dbReference type="Pfam" id="PF17125">
    <property type="entry name" value="Methyltr_RsmF_N"/>
    <property type="match status" value="1"/>
</dbReference>
<dbReference type="PROSITE" id="PS01153">
    <property type="entry name" value="NOL1_NOP2_SUN"/>
    <property type="match status" value="1"/>
</dbReference>
<dbReference type="InterPro" id="IPR049560">
    <property type="entry name" value="MeTrfase_RsmB-F_NOP2_cat"/>
</dbReference>
<evidence type="ECO:0000313" key="13">
    <source>
        <dbReference type="EMBL" id="KAK7485796.1"/>
    </source>
</evidence>
<dbReference type="PROSITE" id="PS51686">
    <property type="entry name" value="SAM_MT_RSMB_NOP"/>
    <property type="match status" value="1"/>
</dbReference>
<dbReference type="PANTHER" id="PTHR22807">
    <property type="entry name" value="NOP2 YEAST -RELATED NOL1/NOP2/FMU SUN DOMAIN-CONTAINING"/>
    <property type="match status" value="1"/>
</dbReference>
<feature type="binding site" evidence="10">
    <location>
        <position position="315"/>
    </location>
    <ligand>
        <name>S-adenosyl-L-methionine</name>
        <dbReference type="ChEBI" id="CHEBI:59789"/>
    </ligand>
</feature>
<feature type="domain" description="SAM-dependent MTase RsmB/NOP-type" evidence="12">
    <location>
        <begin position="200"/>
        <end position="486"/>
    </location>
</feature>
<keyword evidence="7 10" id="KW-0949">S-adenosyl-L-methionine</keyword>
<dbReference type="InterPro" id="IPR023267">
    <property type="entry name" value="RCMT"/>
</dbReference>
<dbReference type="FunFam" id="3.30.70.1170:FF:000001">
    <property type="entry name" value="Ribosomal RNA methyltransferase Nop2"/>
    <property type="match status" value="1"/>
</dbReference>
<gene>
    <name evidence="13" type="ORF">BaRGS_00022977</name>
</gene>
<feature type="binding site" evidence="10">
    <location>
        <begin position="291"/>
        <end position="297"/>
    </location>
    <ligand>
        <name>S-adenosyl-L-methionine</name>
        <dbReference type="ChEBI" id="CHEBI:59789"/>
    </ligand>
</feature>
<keyword evidence="6 10" id="KW-0808">Transferase</keyword>
<evidence type="ECO:0000256" key="9">
    <source>
        <dbReference type="ARBA" id="ARBA00023242"/>
    </source>
</evidence>
<feature type="binding site" evidence="10">
    <location>
        <position position="342"/>
    </location>
    <ligand>
        <name>S-adenosyl-L-methionine</name>
        <dbReference type="ChEBI" id="CHEBI:59789"/>
    </ligand>
</feature>
<evidence type="ECO:0000256" key="7">
    <source>
        <dbReference type="ARBA" id="ARBA00022691"/>
    </source>
</evidence>
<feature type="binding site" evidence="10">
    <location>
        <position position="359"/>
    </location>
    <ligand>
        <name>S-adenosyl-L-methionine</name>
        <dbReference type="ChEBI" id="CHEBI:59789"/>
    </ligand>
</feature>
<name>A0ABD0KFI6_9CAEN</name>
<evidence type="ECO:0000259" key="12">
    <source>
        <dbReference type="PROSITE" id="PS51686"/>
    </source>
</evidence>
<dbReference type="EMBL" id="JACVVK020000189">
    <property type="protein sequence ID" value="KAK7485796.1"/>
    <property type="molecule type" value="Genomic_DNA"/>
</dbReference>
<dbReference type="AlphaFoldDB" id="A0ABD0KFI6"/>
<feature type="compositionally biased region" description="Low complexity" evidence="11">
    <location>
        <begin position="529"/>
        <end position="549"/>
    </location>
</feature>
<evidence type="ECO:0000313" key="14">
    <source>
        <dbReference type="Proteomes" id="UP001519460"/>
    </source>
</evidence>
<keyword evidence="5 10" id="KW-0489">Methyltransferase</keyword>
<dbReference type="PRINTS" id="PR02008">
    <property type="entry name" value="RCMTFAMILY"/>
</dbReference>
<dbReference type="PRINTS" id="PR02012">
    <property type="entry name" value="RCMTNOP2"/>
</dbReference>
<evidence type="ECO:0000256" key="5">
    <source>
        <dbReference type="ARBA" id="ARBA00022603"/>
    </source>
</evidence>
<dbReference type="Gene3D" id="3.40.50.150">
    <property type="entry name" value="Vaccinia Virus protein VP39"/>
    <property type="match status" value="1"/>
</dbReference>
<proteinExistence type="inferred from homology"/>
<feature type="compositionally biased region" description="Acidic residues" evidence="11">
    <location>
        <begin position="56"/>
        <end position="72"/>
    </location>
</feature>
<reference evidence="13 14" key="1">
    <citation type="journal article" date="2023" name="Sci. Data">
        <title>Genome assembly of the Korean intertidal mud-creeper Batillaria attramentaria.</title>
        <authorList>
            <person name="Patra A.K."/>
            <person name="Ho P.T."/>
            <person name="Jun S."/>
            <person name="Lee S.J."/>
            <person name="Kim Y."/>
            <person name="Won Y.J."/>
        </authorList>
    </citation>
    <scope>NUCLEOTIDE SEQUENCE [LARGE SCALE GENOMIC DNA]</scope>
    <source>
        <strain evidence="13">Wonlab-2016</strain>
    </source>
</reference>
<dbReference type="InterPro" id="IPR018314">
    <property type="entry name" value="RsmB/NOL1/NOP2-like_CS"/>
</dbReference>
<keyword evidence="8 10" id="KW-0694">RNA-binding</keyword>
<feature type="region of interest" description="Disordered" evidence="11">
    <location>
        <begin position="1"/>
        <end position="87"/>
    </location>
</feature>
<comment type="similarity">
    <text evidence="2 10">Belongs to the class I-like SAM-binding methyltransferase superfamily. RsmB/NOP family.</text>
</comment>
<keyword evidence="4" id="KW-0690">Ribosome biogenesis</keyword>
<dbReference type="Proteomes" id="UP001519460">
    <property type="component" value="Unassembled WGS sequence"/>
</dbReference>
<dbReference type="GO" id="GO:0042254">
    <property type="term" value="P:ribosome biogenesis"/>
    <property type="evidence" value="ECO:0007669"/>
    <property type="project" value="UniProtKB-KW"/>
</dbReference>
<dbReference type="InterPro" id="IPR011023">
    <property type="entry name" value="Nop2p"/>
</dbReference>
<keyword evidence="9" id="KW-0539">Nucleus</keyword>
<dbReference type="GO" id="GO:0008168">
    <property type="term" value="F:methyltransferase activity"/>
    <property type="evidence" value="ECO:0007669"/>
    <property type="project" value="UniProtKB-KW"/>
</dbReference>
<evidence type="ECO:0000256" key="2">
    <source>
        <dbReference type="ARBA" id="ARBA00007494"/>
    </source>
</evidence>
<feature type="region of interest" description="Disordered" evidence="11">
    <location>
        <begin position="489"/>
        <end position="572"/>
    </location>
</feature>
<evidence type="ECO:0000256" key="8">
    <source>
        <dbReference type="ARBA" id="ARBA00022884"/>
    </source>
</evidence>
<feature type="compositionally biased region" description="Basic and acidic residues" evidence="11">
    <location>
        <begin position="489"/>
        <end position="499"/>
    </location>
</feature>
<dbReference type="PANTHER" id="PTHR22807:SF30">
    <property type="entry name" value="28S RRNA (CYTOSINE(4447)-C(5))-METHYLTRANSFERASE-RELATED"/>
    <property type="match status" value="1"/>
</dbReference>
<feature type="compositionally biased region" description="Low complexity" evidence="11">
    <location>
        <begin position="504"/>
        <end position="515"/>
    </location>
</feature>
<dbReference type="Gene3D" id="3.30.70.1170">
    <property type="entry name" value="Sun protein, domain 3"/>
    <property type="match status" value="1"/>
</dbReference>
<keyword evidence="3" id="KW-0963">Cytoplasm</keyword>
<protein>
    <recommendedName>
        <fullName evidence="12">SAM-dependent MTase RsmB/NOP-type domain-containing protein</fullName>
    </recommendedName>
</protein>
<evidence type="ECO:0000256" key="10">
    <source>
        <dbReference type="PROSITE-ProRule" id="PRU01023"/>
    </source>
</evidence>
<dbReference type="GO" id="GO:0032259">
    <property type="term" value="P:methylation"/>
    <property type="evidence" value="ECO:0007669"/>
    <property type="project" value="UniProtKB-KW"/>
</dbReference>
<evidence type="ECO:0000256" key="4">
    <source>
        <dbReference type="ARBA" id="ARBA00022517"/>
    </source>
</evidence>
<dbReference type="InterPro" id="IPR029063">
    <property type="entry name" value="SAM-dependent_MTases_sf"/>
</dbReference>
<dbReference type="Pfam" id="PF01189">
    <property type="entry name" value="Methyltr_RsmB-F"/>
    <property type="match status" value="1"/>
</dbReference>
<dbReference type="InterPro" id="IPR031341">
    <property type="entry name" value="Methyltr_RsmF_N"/>
</dbReference>
<evidence type="ECO:0000256" key="11">
    <source>
        <dbReference type="SAM" id="MobiDB-lite"/>
    </source>
</evidence>
<dbReference type="NCBIfam" id="TIGR00446">
    <property type="entry name" value="nop2p"/>
    <property type="match status" value="1"/>
</dbReference>
<evidence type="ECO:0000256" key="1">
    <source>
        <dbReference type="ARBA" id="ARBA00004604"/>
    </source>
</evidence>
<dbReference type="InterPro" id="IPR023273">
    <property type="entry name" value="RCMT_NOP2"/>
</dbReference>
<dbReference type="GO" id="GO:0003723">
    <property type="term" value="F:RNA binding"/>
    <property type="evidence" value="ECO:0007669"/>
    <property type="project" value="UniProtKB-UniRule"/>
</dbReference>
<organism evidence="13 14">
    <name type="scientific">Batillaria attramentaria</name>
    <dbReference type="NCBI Taxonomy" id="370345"/>
    <lineage>
        <taxon>Eukaryota</taxon>
        <taxon>Metazoa</taxon>
        <taxon>Spiralia</taxon>
        <taxon>Lophotrochozoa</taxon>
        <taxon>Mollusca</taxon>
        <taxon>Gastropoda</taxon>
        <taxon>Caenogastropoda</taxon>
        <taxon>Sorbeoconcha</taxon>
        <taxon>Cerithioidea</taxon>
        <taxon>Batillariidae</taxon>
        <taxon>Batillaria</taxon>
    </lineage>
</organism>
<evidence type="ECO:0000256" key="3">
    <source>
        <dbReference type="ARBA" id="ARBA00022490"/>
    </source>
</evidence>
<accession>A0ABD0KFI6</accession>
<feature type="active site" description="Nucleophile" evidence="10">
    <location>
        <position position="416"/>
    </location>
</feature>
<dbReference type="GO" id="GO:0005730">
    <property type="term" value="C:nucleolus"/>
    <property type="evidence" value="ECO:0007669"/>
    <property type="project" value="UniProtKB-SubCell"/>
</dbReference>